<reference evidence="1 2" key="1">
    <citation type="submission" date="2024-01" db="EMBL/GenBank/DDBJ databases">
        <title>The genome of the rayed Mediterranean limpet Patella caerulea (Linnaeus, 1758).</title>
        <authorList>
            <person name="Anh-Thu Weber A."/>
            <person name="Halstead-Nussloch G."/>
        </authorList>
    </citation>
    <scope>NUCLEOTIDE SEQUENCE [LARGE SCALE GENOMIC DNA]</scope>
    <source>
        <strain evidence="1">AATW-2023a</strain>
        <tissue evidence="1">Whole specimen</tissue>
    </source>
</reference>
<name>A0AAN8JPS2_PATCE</name>
<protein>
    <recommendedName>
        <fullName evidence="3">DUF4430 domain-containing protein</fullName>
    </recommendedName>
</protein>
<dbReference type="Proteomes" id="UP001347796">
    <property type="component" value="Unassembled WGS sequence"/>
</dbReference>
<dbReference type="PANTHER" id="PTHR10559:SF18">
    <property type="entry name" value="TRANSCOBALAMIN II"/>
    <property type="match status" value="1"/>
</dbReference>
<proteinExistence type="predicted"/>
<dbReference type="PANTHER" id="PTHR10559">
    <property type="entry name" value="TRANSCOBALAMIN-1/GASTRIC INTRINSIC FACTOR"/>
    <property type="match status" value="1"/>
</dbReference>
<evidence type="ECO:0000313" key="1">
    <source>
        <dbReference type="EMBL" id="KAK6180772.1"/>
    </source>
</evidence>
<gene>
    <name evidence="1" type="ORF">SNE40_008764</name>
</gene>
<comment type="caution">
    <text evidence="1">The sequence shown here is derived from an EMBL/GenBank/DDBJ whole genome shotgun (WGS) entry which is preliminary data.</text>
</comment>
<dbReference type="EMBL" id="JAZGQO010000007">
    <property type="protein sequence ID" value="KAK6180772.1"/>
    <property type="molecule type" value="Genomic_DNA"/>
</dbReference>
<sequence>MYFTSSISAIIDFFNFSNDCPAPNHVTLIARNQIQSPNFEFRQTVRKPPGTPLIRYLESAADQDSNFKFNATYFPSPLGYSIGCIHGLAGIWTPDRTWWKILGSDGQGLQLGVSSYVPEDNEVITFEFTKGGHCE</sequence>
<keyword evidence="2" id="KW-1185">Reference proteome</keyword>
<dbReference type="InterPro" id="IPR051588">
    <property type="entry name" value="Cobalamin_Transport"/>
</dbReference>
<dbReference type="Gene3D" id="2.170.130.30">
    <property type="match status" value="1"/>
</dbReference>
<organism evidence="1 2">
    <name type="scientific">Patella caerulea</name>
    <name type="common">Rayed Mediterranean limpet</name>
    <dbReference type="NCBI Taxonomy" id="87958"/>
    <lineage>
        <taxon>Eukaryota</taxon>
        <taxon>Metazoa</taxon>
        <taxon>Spiralia</taxon>
        <taxon>Lophotrochozoa</taxon>
        <taxon>Mollusca</taxon>
        <taxon>Gastropoda</taxon>
        <taxon>Patellogastropoda</taxon>
        <taxon>Patelloidea</taxon>
        <taxon>Patellidae</taxon>
        <taxon>Patella</taxon>
    </lineage>
</organism>
<evidence type="ECO:0000313" key="2">
    <source>
        <dbReference type="Proteomes" id="UP001347796"/>
    </source>
</evidence>
<dbReference type="AlphaFoldDB" id="A0AAN8JPS2"/>
<evidence type="ECO:0008006" key="3">
    <source>
        <dbReference type="Google" id="ProtNLM"/>
    </source>
</evidence>
<accession>A0AAN8JPS2</accession>